<gene>
    <name evidence="3" type="ORF">SCF082_LOCUS31852</name>
</gene>
<comment type="caution">
    <text evidence="3">The sequence shown here is derived from an EMBL/GenBank/DDBJ whole genome shotgun (WGS) entry which is preliminary data.</text>
</comment>
<evidence type="ECO:0000313" key="4">
    <source>
        <dbReference type="Proteomes" id="UP001642464"/>
    </source>
</evidence>
<evidence type="ECO:0000259" key="2">
    <source>
        <dbReference type="PROSITE" id="PS50994"/>
    </source>
</evidence>
<feature type="domain" description="Integrase catalytic" evidence="2">
    <location>
        <begin position="292"/>
        <end position="402"/>
    </location>
</feature>
<feature type="non-terminal residue" evidence="3">
    <location>
        <position position="402"/>
    </location>
</feature>
<name>A0ABP0N9K9_9DINO</name>
<sequence>MLKLFNDFELYYDYGNMCAYGLRGRNGGLICKPTGWLSNNPALLASVTHKGNGLHEHEECMGGNAKLAAVYTKQLAKSLVDAFTSEMQDLGDERFILATSTSTPMPGTPAWPAPSTPGPGPMLEDDHVSLQKDPDSWRPLLKEAAERLEGKVAVAAEIKPSAFLEQVKALVPWHISFAQIYRTPKTRRLPTQRMLNVPEITHRGAALLYHDNTIEVESQALEDLTNPNSRFERSVRVAIFIYGKPMAVETSAQRRTLSKLTSPPTPVAVEPEQTMKPWEPGAADISFPGLSEDQVPRWMQNALERIHSNLGRFNERVTLDLLYTKDSSGETFAFLNQVDDATTLQVLTLVNDRNSSTITSALVKGWFQHYGLPETLLVDAEGAMKSFAFDELMAQSNIMVRF</sequence>
<evidence type="ECO:0000256" key="1">
    <source>
        <dbReference type="SAM" id="MobiDB-lite"/>
    </source>
</evidence>
<feature type="region of interest" description="Disordered" evidence="1">
    <location>
        <begin position="101"/>
        <end position="120"/>
    </location>
</feature>
<dbReference type="Proteomes" id="UP001642464">
    <property type="component" value="Unassembled WGS sequence"/>
</dbReference>
<dbReference type="SUPFAM" id="SSF53098">
    <property type="entry name" value="Ribonuclease H-like"/>
    <property type="match status" value="1"/>
</dbReference>
<dbReference type="InterPro" id="IPR001584">
    <property type="entry name" value="Integrase_cat-core"/>
</dbReference>
<organism evidence="3 4">
    <name type="scientific">Durusdinium trenchii</name>
    <dbReference type="NCBI Taxonomy" id="1381693"/>
    <lineage>
        <taxon>Eukaryota</taxon>
        <taxon>Sar</taxon>
        <taxon>Alveolata</taxon>
        <taxon>Dinophyceae</taxon>
        <taxon>Suessiales</taxon>
        <taxon>Symbiodiniaceae</taxon>
        <taxon>Durusdinium</taxon>
    </lineage>
</organism>
<dbReference type="InterPro" id="IPR036397">
    <property type="entry name" value="RNaseH_sf"/>
</dbReference>
<proteinExistence type="predicted"/>
<dbReference type="Gene3D" id="3.30.420.10">
    <property type="entry name" value="Ribonuclease H-like superfamily/Ribonuclease H"/>
    <property type="match status" value="1"/>
</dbReference>
<keyword evidence="4" id="KW-1185">Reference proteome</keyword>
<evidence type="ECO:0000313" key="3">
    <source>
        <dbReference type="EMBL" id="CAK9060480.1"/>
    </source>
</evidence>
<feature type="compositionally biased region" description="Pro residues" evidence="1">
    <location>
        <begin position="106"/>
        <end position="120"/>
    </location>
</feature>
<accession>A0ABP0N9K9</accession>
<dbReference type="PROSITE" id="PS50994">
    <property type="entry name" value="INTEGRASE"/>
    <property type="match status" value="1"/>
</dbReference>
<dbReference type="EMBL" id="CAXAMM010027251">
    <property type="protein sequence ID" value="CAK9060480.1"/>
    <property type="molecule type" value="Genomic_DNA"/>
</dbReference>
<dbReference type="InterPro" id="IPR012337">
    <property type="entry name" value="RNaseH-like_sf"/>
</dbReference>
<protein>
    <submittedName>
        <fullName evidence="3">WD repeat-containing protein 65</fullName>
    </submittedName>
</protein>
<reference evidence="3 4" key="1">
    <citation type="submission" date="2024-02" db="EMBL/GenBank/DDBJ databases">
        <authorList>
            <person name="Chen Y."/>
            <person name="Shah S."/>
            <person name="Dougan E. K."/>
            <person name="Thang M."/>
            <person name="Chan C."/>
        </authorList>
    </citation>
    <scope>NUCLEOTIDE SEQUENCE [LARGE SCALE GENOMIC DNA]</scope>
</reference>